<dbReference type="RefSeq" id="WP_379484569.1">
    <property type="nucleotide sequence ID" value="NZ_JBHMCF010000040.1"/>
</dbReference>
<feature type="transmembrane region" description="Helical" evidence="1">
    <location>
        <begin position="21"/>
        <end position="42"/>
    </location>
</feature>
<feature type="transmembrane region" description="Helical" evidence="1">
    <location>
        <begin position="143"/>
        <end position="160"/>
    </location>
</feature>
<keyword evidence="3" id="KW-1185">Reference proteome</keyword>
<keyword evidence="1" id="KW-0812">Transmembrane</keyword>
<protein>
    <recommendedName>
        <fullName evidence="4">DUF1648 domain-containing protein</fullName>
    </recommendedName>
</protein>
<feature type="transmembrane region" description="Helical" evidence="1">
    <location>
        <begin position="112"/>
        <end position="131"/>
    </location>
</feature>
<comment type="caution">
    <text evidence="2">The sequence shown here is derived from an EMBL/GenBank/DDBJ whole genome shotgun (WGS) entry which is preliminary data.</text>
</comment>
<sequence>MDRTRVQNQEPADPTAARLPWAGIVASAVGFIVMVAIAWTLWDSLPETIVTREATETRSGVAVPRVVMAFALPGVLIVVGAIMTVSTVIGGRMRHYVDPRLVASPRSQTRSMNVLFVVLPLLLVTLQAGLLSRAAGHEFPLERAVGVAVGIMLIGMGNVLPKISPSRMPDGPNGALALAWQRSQRAGGLALMILGAICAVGSFFFPPFLLVMSAALLVVAAYVLMILLTVFRTRR</sequence>
<dbReference type="PANTHER" id="PTHR37810">
    <property type="entry name" value="IMMUNITY PROTEIN SDPI"/>
    <property type="match status" value="1"/>
</dbReference>
<evidence type="ECO:0000256" key="1">
    <source>
        <dbReference type="SAM" id="Phobius"/>
    </source>
</evidence>
<gene>
    <name evidence="2" type="ORF">ACFFR3_35405</name>
</gene>
<keyword evidence="1" id="KW-1133">Transmembrane helix</keyword>
<name>A0ABV5NWX1_9ACTN</name>
<evidence type="ECO:0000313" key="2">
    <source>
        <dbReference type="EMBL" id="MFB9474810.1"/>
    </source>
</evidence>
<dbReference type="Proteomes" id="UP001589568">
    <property type="component" value="Unassembled WGS sequence"/>
</dbReference>
<feature type="transmembrane region" description="Helical" evidence="1">
    <location>
        <begin position="186"/>
        <end position="205"/>
    </location>
</feature>
<dbReference type="PANTHER" id="PTHR37810:SF5">
    <property type="entry name" value="IMMUNITY PROTEIN SDPI"/>
    <property type="match status" value="1"/>
</dbReference>
<evidence type="ECO:0000313" key="3">
    <source>
        <dbReference type="Proteomes" id="UP001589568"/>
    </source>
</evidence>
<feature type="transmembrane region" description="Helical" evidence="1">
    <location>
        <begin position="62"/>
        <end position="91"/>
    </location>
</feature>
<dbReference type="EMBL" id="JBHMCF010000040">
    <property type="protein sequence ID" value="MFB9474810.1"/>
    <property type="molecule type" value="Genomic_DNA"/>
</dbReference>
<proteinExistence type="predicted"/>
<reference evidence="2 3" key="1">
    <citation type="submission" date="2024-09" db="EMBL/GenBank/DDBJ databases">
        <authorList>
            <person name="Sun Q."/>
            <person name="Mori K."/>
        </authorList>
    </citation>
    <scope>NUCLEOTIDE SEQUENCE [LARGE SCALE GENOMIC DNA]</scope>
    <source>
        <strain evidence="2 3">JCM 3324</strain>
    </source>
</reference>
<keyword evidence="1" id="KW-0472">Membrane</keyword>
<evidence type="ECO:0008006" key="4">
    <source>
        <dbReference type="Google" id="ProtNLM"/>
    </source>
</evidence>
<feature type="transmembrane region" description="Helical" evidence="1">
    <location>
        <begin position="211"/>
        <end position="231"/>
    </location>
</feature>
<organism evidence="2 3">
    <name type="scientific">Nonomuraea salmonea</name>
    <dbReference type="NCBI Taxonomy" id="46181"/>
    <lineage>
        <taxon>Bacteria</taxon>
        <taxon>Bacillati</taxon>
        <taxon>Actinomycetota</taxon>
        <taxon>Actinomycetes</taxon>
        <taxon>Streptosporangiales</taxon>
        <taxon>Streptosporangiaceae</taxon>
        <taxon>Nonomuraea</taxon>
    </lineage>
</organism>
<accession>A0ABV5NWX1</accession>